<evidence type="ECO:0000313" key="1">
    <source>
        <dbReference type="EMBL" id="SCW90291.1"/>
    </source>
</evidence>
<reference evidence="1 2" key="1">
    <citation type="submission" date="2016-10" db="EMBL/GenBank/DDBJ databases">
        <authorList>
            <person name="Varghese N."/>
            <person name="Submissions S."/>
        </authorList>
    </citation>
    <scope>NUCLEOTIDE SEQUENCE [LARGE SCALE GENOMIC DNA]</scope>
    <source>
        <strain evidence="1 2">DSM 17833</strain>
    </source>
</reference>
<comment type="caution">
    <text evidence="1">The sequence shown here is derived from an EMBL/GenBank/DDBJ whole genome shotgun (WGS) entry which is preliminary data.</text>
</comment>
<protein>
    <recommendedName>
        <fullName evidence="3">Phage protein</fullName>
    </recommendedName>
</protein>
<dbReference type="RefSeq" id="WP_090256286.1">
    <property type="nucleotide sequence ID" value="NZ_FMTL01000014.1"/>
</dbReference>
<dbReference type="Proteomes" id="UP000242418">
    <property type="component" value="Unassembled WGS sequence"/>
</dbReference>
<gene>
    <name evidence="1" type="ORF">SAMN05216370_0126</name>
</gene>
<keyword evidence="2" id="KW-1185">Reference proteome</keyword>
<sequence>MKTQQIEKRIINQAAKSLIEAGYSVRVYDGEEFATEKTTDLATIMAEVFATEETYLYAYRGDAKAGFVWFVHGNGCDVMADNSTNLESVLQAASDLAETL</sequence>
<dbReference type="AlphaFoldDB" id="A0AB37ZG03"/>
<evidence type="ECO:0000313" key="2">
    <source>
        <dbReference type="Proteomes" id="UP000242418"/>
    </source>
</evidence>
<proteinExistence type="predicted"/>
<organism evidence="1 2">
    <name type="scientific">Pseudomonas peli</name>
    <dbReference type="NCBI Taxonomy" id="592361"/>
    <lineage>
        <taxon>Bacteria</taxon>
        <taxon>Pseudomonadati</taxon>
        <taxon>Pseudomonadota</taxon>
        <taxon>Gammaproteobacteria</taxon>
        <taxon>Pseudomonadales</taxon>
        <taxon>Pseudomonadaceae</taxon>
        <taxon>Pseudomonas</taxon>
    </lineage>
</organism>
<evidence type="ECO:0008006" key="3">
    <source>
        <dbReference type="Google" id="ProtNLM"/>
    </source>
</evidence>
<name>A0AB37ZG03_9PSED</name>
<dbReference type="EMBL" id="FMTL01000014">
    <property type="protein sequence ID" value="SCW90291.1"/>
    <property type="molecule type" value="Genomic_DNA"/>
</dbReference>
<accession>A0AB37ZG03</accession>